<keyword evidence="2" id="KW-0067">ATP-binding</keyword>
<organism evidence="5 6">
    <name type="scientific">Methylovulum psychrotolerans</name>
    <dbReference type="NCBI Taxonomy" id="1704499"/>
    <lineage>
        <taxon>Bacteria</taxon>
        <taxon>Pseudomonadati</taxon>
        <taxon>Pseudomonadota</taxon>
        <taxon>Gammaproteobacteria</taxon>
        <taxon>Methylococcales</taxon>
        <taxon>Methylococcaceae</taxon>
        <taxon>Methylovulum</taxon>
    </lineage>
</organism>
<comment type="caution">
    <text evidence="5">The sequence shown here is derived from an EMBL/GenBank/DDBJ whole genome shotgun (WGS) entry which is preliminary data.</text>
</comment>
<keyword evidence="2" id="KW-0547">Nucleotide-binding</keyword>
<accession>A0A2S5CPC4</accession>
<evidence type="ECO:0000256" key="3">
    <source>
        <dbReference type="PIRSR" id="PIRSR640198-3"/>
    </source>
</evidence>
<evidence type="ECO:0000259" key="4">
    <source>
        <dbReference type="PROSITE" id="PS51459"/>
    </source>
</evidence>
<gene>
    <name evidence="5" type="ORF">AADEFJLK_01273</name>
</gene>
<feature type="binding site" evidence="2">
    <location>
        <begin position="180"/>
        <end position="187"/>
    </location>
    <ligand>
        <name>ATP</name>
        <dbReference type="ChEBI" id="CHEBI:30616"/>
    </ligand>
</feature>
<feature type="domain" description="Fido" evidence="4">
    <location>
        <begin position="83"/>
        <end position="232"/>
    </location>
</feature>
<dbReference type="InterPro" id="IPR003812">
    <property type="entry name" value="Fido"/>
</dbReference>
<dbReference type="RefSeq" id="WP_103973696.1">
    <property type="nucleotide sequence ID" value="NZ_PGFZ01000002.1"/>
</dbReference>
<evidence type="ECO:0000313" key="5">
    <source>
        <dbReference type="EMBL" id="POZ52669.1"/>
    </source>
</evidence>
<dbReference type="GO" id="GO:0005524">
    <property type="term" value="F:ATP binding"/>
    <property type="evidence" value="ECO:0007669"/>
    <property type="project" value="UniProtKB-KW"/>
</dbReference>
<evidence type="ECO:0000256" key="1">
    <source>
        <dbReference type="PIRSR" id="PIRSR640198-1"/>
    </source>
</evidence>
<dbReference type="Gene3D" id="1.10.3290.10">
    <property type="entry name" value="Fido-like domain"/>
    <property type="match status" value="1"/>
</dbReference>
<dbReference type="PANTHER" id="PTHR13504">
    <property type="entry name" value="FIDO DOMAIN-CONTAINING PROTEIN DDB_G0283145"/>
    <property type="match status" value="1"/>
</dbReference>
<dbReference type="Proteomes" id="UP000237423">
    <property type="component" value="Unassembled WGS sequence"/>
</dbReference>
<proteinExistence type="predicted"/>
<dbReference type="InterPro" id="IPR040198">
    <property type="entry name" value="Fido_containing"/>
</dbReference>
<reference evidence="5 6" key="1">
    <citation type="submission" date="2017-11" db="EMBL/GenBank/DDBJ databases">
        <title>Draft Genome Sequence of Methylobacter psychrotolerans Sph1T, an Obligate Methanotroph from Low-Temperature Environments.</title>
        <authorList>
            <person name="Oshkin I.Y."/>
            <person name="Miroshnikov K."/>
            <person name="Belova S.E."/>
            <person name="Korzhenkov A."/>
            <person name="Toshchakov S.V."/>
            <person name="Dedysh S.N."/>
        </authorList>
    </citation>
    <scope>NUCLEOTIDE SEQUENCE [LARGE SCALE GENOMIC DNA]</scope>
    <source>
        <strain evidence="5 6">Sph1</strain>
    </source>
</reference>
<dbReference type="EMBL" id="PGFZ01000002">
    <property type="protein sequence ID" value="POZ52669.1"/>
    <property type="molecule type" value="Genomic_DNA"/>
</dbReference>
<protein>
    <submittedName>
        <fullName evidence="5">Fic family protein</fullName>
    </submittedName>
</protein>
<name>A0A2S5CPC4_9GAMM</name>
<dbReference type="Pfam" id="PF02661">
    <property type="entry name" value="Fic"/>
    <property type="match status" value="1"/>
</dbReference>
<evidence type="ECO:0000313" key="6">
    <source>
        <dbReference type="Proteomes" id="UP000237423"/>
    </source>
</evidence>
<dbReference type="PROSITE" id="PS51459">
    <property type="entry name" value="FIDO"/>
    <property type="match status" value="1"/>
</dbReference>
<dbReference type="SUPFAM" id="SSF140931">
    <property type="entry name" value="Fic-like"/>
    <property type="match status" value="1"/>
</dbReference>
<feature type="active site" evidence="1">
    <location>
        <position position="176"/>
    </location>
</feature>
<dbReference type="AlphaFoldDB" id="A0A2S5CPC4"/>
<sequence>MAYFYNHLDHDIKTILLAQIRDLWTHNSTSLEGNSLTLGETGFILEEGLTIQGKPLKDHNEIYGHAKAIVLIYGLLSRPPAPFNRQDLFHLHETVMTERVRDIDQPIGNWKTQTNYTSYIGADNRQAWREYPAPHYIDSLMAQWLDALTAYCAVSHTATQAAAAYADLHLSLVSIHPFFDGNGRMARLLANLPVLQCGFPPIVIPQQDRYQYKQTLSAYQNTLPDLANLSRLEQLPDNPEKHHFIGLCNSYWQETLHLLANANAIQEKRRQSKA</sequence>
<dbReference type="PANTHER" id="PTHR13504:SF38">
    <property type="entry name" value="FIDO DOMAIN-CONTAINING PROTEIN"/>
    <property type="match status" value="1"/>
</dbReference>
<dbReference type="InterPro" id="IPR036597">
    <property type="entry name" value="Fido-like_dom_sf"/>
</dbReference>
<evidence type="ECO:0000256" key="2">
    <source>
        <dbReference type="PIRSR" id="PIRSR640198-2"/>
    </source>
</evidence>
<feature type="site" description="Important for autoinhibition of adenylyltransferase activity" evidence="3">
    <location>
        <position position="32"/>
    </location>
</feature>